<gene>
    <name evidence="1" type="ORF">DR864_09610</name>
</gene>
<evidence type="ECO:0000313" key="2">
    <source>
        <dbReference type="Proteomes" id="UP000251993"/>
    </source>
</evidence>
<protein>
    <submittedName>
        <fullName evidence="1">Uncharacterized protein</fullName>
    </submittedName>
</protein>
<keyword evidence="2" id="KW-1185">Reference proteome</keyword>
<name>A0A344TH50_9BACT</name>
<organism evidence="1 2">
    <name type="scientific">Runella rosea</name>
    <dbReference type="NCBI Taxonomy" id="2259595"/>
    <lineage>
        <taxon>Bacteria</taxon>
        <taxon>Pseudomonadati</taxon>
        <taxon>Bacteroidota</taxon>
        <taxon>Cytophagia</taxon>
        <taxon>Cytophagales</taxon>
        <taxon>Spirosomataceae</taxon>
        <taxon>Runella</taxon>
    </lineage>
</organism>
<dbReference type="Proteomes" id="UP000251993">
    <property type="component" value="Chromosome"/>
</dbReference>
<reference evidence="1 2" key="1">
    <citation type="submission" date="2018-07" db="EMBL/GenBank/DDBJ databases">
        <title>Genome sequencing of Runella.</title>
        <authorList>
            <person name="Baek M.-G."/>
            <person name="Yi H."/>
        </authorList>
    </citation>
    <scope>NUCLEOTIDE SEQUENCE [LARGE SCALE GENOMIC DNA]</scope>
    <source>
        <strain evidence="1 2">HYN0085</strain>
    </source>
</reference>
<dbReference type="KEGG" id="run:DR864_09610"/>
<sequence>MSGTRFLLDTNAITALLQGNQVLERQFRYLLFVTGFGRKSLQSLLSDDYLRAGRKMMIR</sequence>
<dbReference type="AlphaFoldDB" id="A0A344TH50"/>
<accession>A0A344TH50</accession>
<proteinExistence type="predicted"/>
<evidence type="ECO:0000313" key="1">
    <source>
        <dbReference type="EMBL" id="AXE17971.1"/>
    </source>
</evidence>
<dbReference type="EMBL" id="CP030850">
    <property type="protein sequence ID" value="AXE17971.1"/>
    <property type="molecule type" value="Genomic_DNA"/>
</dbReference>
<dbReference type="OrthoDB" id="676982at2"/>